<evidence type="ECO:0000256" key="1">
    <source>
        <dbReference type="SAM" id="MobiDB-lite"/>
    </source>
</evidence>
<dbReference type="Proteomes" id="UP000289738">
    <property type="component" value="Chromosome B07"/>
</dbReference>
<gene>
    <name evidence="2" type="ORF">Ahy_B07g086771</name>
</gene>
<protein>
    <submittedName>
        <fullName evidence="2">Uncharacterized protein</fullName>
    </submittedName>
</protein>
<feature type="compositionally biased region" description="Basic and acidic residues" evidence="1">
    <location>
        <begin position="13"/>
        <end position="24"/>
    </location>
</feature>
<feature type="region of interest" description="Disordered" evidence="1">
    <location>
        <begin position="1"/>
        <end position="107"/>
    </location>
</feature>
<reference evidence="2 3" key="1">
    <citation type="submission" date="2019-01" db="EMBL/GenBank/DDBJ databases">
        <title>Sequencing of cultivated peanut Arachis hypogaea provides insights into genome evolution and oil improvement.</title>
        <authorList>
            <person name="Chen X."/>
        </authorList>
    </citation>
    <scope>NUCLEOTIDE SEQUENCE [LARGE SCALE GENOMIC DNA]</scope>
    <source>
        <strain evidence="3">cv. Fuhuasheng</strain>
        <tissue evidence="2">Leaves</tissue>
    </source>
</reference>
<evidence type="ECO:0000313" key="3">
    <source>
        <dbReference type="Proteomes" id="UP000289738"/>
    </source>
</evidence>
<name>A0A444YAN9_ARAHY</name>
<comment type="caution">
    <text evidence="2">The sequence shown here is derived from an EMBL/GenBank/DDBJ whole genome shotgun (WGS) entry which is preliminary data.</text>
</comment>
<dbReference type="EMBL" id="SDMP01000017">
    <property type="protein sequence ID" value="RYQ98936.1"/>
    <property type="molecule type" value="Genomic_DNA"/>
</dbReference>
<evidence type="ECO:0000313" key="2">
    <source>
        <dbReference type="EMBL" id="RYQ98936.1"/>
    </source>
</evidence>
<sequence length="337" mass="38269">MAPPTVISKPWSKLKEIKKSDVPKRGSKNVKPATPYGRRPLTIAAATGTTTRPIAKGKQPQTVCVALSSSDESSDSHVNDDSEEDEPYQPDGDEVSSEEDVAVERSARKKTKVKLKTRIDKKLTKKRGLLWLRMTVLCVLTQTLRIINFLFALIPKFGSIEAYHDAQDESYQESDGGDSWHSEEMKTSLNSEDYVWPLFFKFNQGLVNAVKEMSIIDSVCDIYGRTSISSRRISSLEGCYGIVQDGFLEIIKKIERVNKDAWEYLNKWPRDSWSRTFFSNTPKIDNICYNAYEVFNSRIKEARAKAIITILEEVRMYAMSVGNKTPFPLEKTPLTEK</sequence>
<accession>A0A444YAN9</accession>
<dbReference type="AlphaFoldDB" id="A0A444YAN9"/>
<keyword evidence="3" id="KW-1185">Reference proteome</keyword>
<proteinExistence type="predicted"/>
<organism evidence="2 3">
    <name type="scientific">Arachis hypogaea</name>
    <name type="common">Peanut</name>
    <dbReference type="NCBI Taxonomy" id="3818"/>
    <lineage>
        <taxon>Eukaryota</taxon>
        <taxon>Viridiplantae</taxon>
        <taxon>Streptophyta</taxon>
        <taxon>Embryophyta</taxon>
        <taxon>Tracheophyta</taxon>
        <taxon>Spermatophyta</taxon>
        <taxon>Magnoliopsida</taxon>
        <taxon>eudicotyledons</taxon>
        <taxon>Gunneridae</taxon>
        <taxon>Pentapetalae</taxon>
        <taxon>rosids</taxon>
        <taxon>fabids</taxon>
        <taxon>Fabales</taxon>
        <taxon>Fabaceae</taxon>
        <taxon>Papilionoideae</taxon>
        <taxon>50 kb inversion clade</taxon>
        <taxon>dalbergioids sensu lato</taxon>
        <taxon>Dalbergieae</taxon>
        <taxon>Pterocarpus clade</taxon>
        <taxon>Arachis</taxon>
    </lineage>
</organism>
<feature type="compositionally biased region" description="Acidic residues" evidence="1">
    <location>
        <begin position="81"/>
        <end position="101"/>
    </location>
</feature>